<proteinExistence type="predicted"/>
<evidence type="ECO:0000313" key="1">
    <source>
        <dbReference type="EMBL" id="KAG8191942.1"/>
    </source>
</evidence>
<keyword evidence="2" id="KW-1185">Reference proteome</keyword>
<dbReference type="Proteomes" id="UP000827092">
    <property type="component" value="Unassembled WGS sequence"/>
</dbReference>
<comment type="caution">
    <text evidence="1">The sequence shown here is derived from an EMBL/GenBank/DDBJ whole genome shotgun (WGS) entry which is preliminary data.</text>
</comment>
<protein>
    <submittedName>
        <fullName evidence="1">Uncharacterized protein</fullName>
    </submittedName>
</protein>
<evidence type="ECO:0000313" key="2">
    <source>
        <dbReference type="Proteomes" id="UP000827092"/>
    </source>
</evidence>
<organism evidence="1 2">
    <name type="scientific">Oedothorax gibbosus</name>
    <dbReference type="NCBI Taxonomy" id="931172"/>
    <lineage>
        <taxon>Eukaryota</taxon>
        <taxon>Metazoa</taxon>
        <taxon>Ecdysozoa</taxon>
        <taxon>Arthropoda</taxon>
        <taxon>Chelicerata</taxon>
        <taxon>Arachnida</taxon>
        <taxon>Araneae</taxon>
        <taxon>Araneomorphae</taxon>
        <taxon>Entelegynae</taxon>
        <taxon>Araneoidea</taxon>
        <taxon>Linyphiidae</taxon>
        <taxon>Erigoninae</taxon>
        <taxon>Oedothorax</taxon>
    </lineage>
</organism>
<name>A0AAV6V6Y9_9ARAC</name>
<reference evidence="1 2" key="1">
    <citation type="journal article" date="2022" name="Nat. Ecol. Evol.">
        <title>A masculinizing supergene underlies an exaggerated male reproductive morph in a spider.</title>
        <authorList>
            <person name="Hendrickx F."/>
            <person name="De Corte Z."/>
            <person name="Sonet G."/>
            <person name="Van Belleghem S.M."/>
            <person name="Kostlbacher S."/>
            <person name="Vangestel C."/>
        </authorList>
    </citation>
    <scope>NUCLEOTIDE SEQUENCE [LARGE SCALE GENOMIC DNA]</scope>
    <source>
        <strain evidence="1">W744_W776</strain>
    </source>
</reference>
<gene>
    <name evidence="1" type="ORF">JTE90_007738</name>
</gene>
<dbReference type="AlphaFoldDB" id="A0AAV6V6Y9"/>
<sequence>MPTIDPLIPGPVPSRDLSSICQFPLFTKANIGVYNDDEAEEWVKKAAAVVTVSRCCCLFFIHMLLPTLRDIVSKGHRPPF</sequence>
<dbReference type="EMBL" id="JAFNEN010000149">
    <property type="protein sequence ID" value="KAG8191942.1"/>
    <property type="molecule type" value="Genomic_DNA"/>
</dbReference>
<accession>A0AAV6V6Y9</accession>